<keyword evidence="1" id="KW-1133">Transmembrane helix</keyword>
<reference evidence="2" key="3">
    <citation type="submission" date="2025-09" db="UniProtKB">
        <authorList>
            <consortium name="Ensembl"/>
        </authorList>
    </citation>
    <scope>IDENTIFICATION</scope>
</reference>
<reference evidence="3" key="1">
    <citation type="journal article" date="2002" name="Science">
        <title>The draft genome of Ciona intestinalis: insights into chordate and vertebrate origins.</title>
        <authorList>
            <person name="Dehal P."/>
            <person name="Satou Y."/>
            <person name="Campbell R.K."/>
            <person name="Chapman J."/>
            <person name="Degnan B."/>
            <person name="De Tomaso A."/>
            <person name="Davidson B."/>
            <person name="Di Gregorio A."/>
            <person name="Gelpke M."/>
            <person name="Goodstein D.M."/>
            <person name="Harafuji N."/>
            <person name="Hastings K.E."/>
            <person name="Ho I."/>
            <person name="Hotta K."/>
            <person name="Huang W."/>
            <person name="Kawashima T."/>
            <person name="Lemaire P."/>
            <person name="Martinez D."/>
            <person name="Meinertzhagen I.A."/>
            <person name="Necula S."/>
            <person name="Nonaka M."/>
            <person name="Putnam N."/>
            <person name="Rash S."/>
            <person name="Saiga H."/>
            <person name="Satake M."/>
            <person name="Terry A."/>
            <person name="Yamada L."/>
            <person name="Wang H.G."/>
            <person name="Awazu S."/>
            <person name="Azumi K."/>
            <person name="Boore J."/>
            <person name="Branno M."/>
            <person name="Chin-Bow S."/>
            <person name="DeSantis R."/>
            <person name="Doyle S."/>
            <person name="Francino P."/>
            <person name="Keys D.N."/>
            <person name="Haga S."/>
            <person name="Hayashi H."/>
            <person name="Hino K."/>
            <person name="Imai K.S."/>
            <person name="Inaba K."/>
            <person name="Kano S."/>
            <person name="Kobayashi K."/>
            <person name="Kobayashi M."/>
            <person name="Lee B.I."/>
            <person name="Makabe K.W."/>
            <person name="Manohar C."/>
            <person name="Matassi G."/>
            <person name="Medina M."/>
            <person name="Mochizuki Y."/>
            <person name="Mount S."/>
            <person name="Morishita T."/>
            <person name="Miura S."/>
            <person name="Nakayama A."/>
            <person name="Nishizaka S."/>
            <person name="Nomoto H."/>
            <person name="Ohta F."/>
            <person name="Oishi K."/>
            <person name="Rigoutsos I."/>
            <person name="Sano M."/>
            <person name="Sasaki A."/>
            <person name="Sasakura Y."/>
            <person name="Shoguchi E."/>
            <person name="Shin-i T."/>
            <person name="Spagnuolo A."/>
            <person name="Stainier D."/>
            <person name="Suzuki M.M."/>
            <person name="Tassy O."/>
            <person name="Takatori N."/>
            <person name="Tokuoka M."/>
            <person name="Yagi K."/>
            <person name="Yoshizaki F."/>
            <person name="Wada S."/>
            <person name="Zhang C."/>
            <person name="Hyatt P.D."/>
            <person name="Larimer F."/>
            <person name="Detter C."/>
            <person name="Doggett N."/>
            <person name="Glavina T."/>
            <person name="Hawkins T."/>
            <person name="Richardson P."/>
            <person name="Lucas S."/>
            <person name="Kohara Y."/>
            <person name="Levine M."/>
            <person name="Satoh N."/>
            <person name="Rokhsar D.S."/>
        </authorList>
    </citation>
    <scope>NUCLEOTIDE SEQUENCE [LARGE SCALE GENOMIC DNA]</scope>
</reference>
<reference evidence="2" key="2">
    <citation type="submission" date="2025-08" db="UniProtKB">
        <authorList>
            <consortium name="Ensembl"/>
        </authorList>
    </citation>
    <scope>IDENTIFICATION</scope>
</reference>
<dbReference type="AlphaFoldDB" id="H2XK50"/>
<dbReference type="Ensembl" id="ENSCINT00000035656.1">
    <property type="protein sequence ID" value="ENSCINP00000030032.1"/>
    <property type="gene ID" value="ENSCING00000018355.1"/>
</dbReference>
<name>H2XK50_CIOIN</name>
<evidence type="ECO:0000256" key="1">
    <source>
        <dbReference type="SAM" id="Phobius"/>
    </source>
</evidence>
<evidence type="ECO:0000313" key="3">
    <source>
        <dbReference type="Proteomes" id="UP000008144"/>
    </source>
</evidence>
<keyword evidence="3" id="KW-1185">Reference proteome</keyword>
<dbReference type="HOGENOM" id="CLU_3350808_0_0_1"/>
<keyword evidence="1" id="KW-0472">Membrane</keyword>
<sequence length="37" mass="4098">MLCEALPRFKKVLLGNIALSVTPNVICVNLSNAYDNY</sequence>
<dbReference type="InParanoid" id="H2XK50"/>
<protein>
    <submittedName>
        <fullName evidence="2">Uncharacterized protein</fullName>
    </submittedName>
</protein>
<feature type="transmembrane region" description="Helical" evidence="1">
    <location>
        <begin position="12"/>
        <end position="34"/>
    </location>
</feature>
<evidence type="ECO:0000313" key="2">
    <source>
        <dbReference type="Ensembl" id="ENSCINP00000030032.1"/>
    </source>
</evidence>
<dbReference type="Proteomes" id="UP000008144">
    <property type="component" value="Unassembled WGS sequence"/>
</dbReference>
<proteinExistence type="predicted"/>
<organism evidence="2 3">
    <name type="scientific">Ciona intestinalis</name>
    <name type="common">Transparent sea squirt</name>
    <name type="synonym">Ascidia intestinalis</name>
    <dbReference type="NCBI Taxonomy" id="7719"/>
    <lineage>
        <taxon>Eukaryota</taxon>
        <taxon>Metazoa</taxon>
        <taxon>Chordata</taxon>
        <taxon>Tunicata</taxon>
        <taxon>Ascidiacea</taxon>
        <taxon>Phlebobranchia</taxon>
        <taxon>Cionidae</taxon>
        <taxon>Ciona</taxon>
    </lineage>
</organism>
<keyword evidence="1" id="KW-0812">Transmembrane</keyword>
<accession>H2XK50</accession>